<dbReference type="EMBL" id="LIZS01000062">
    <property type="protein sequence ID" value="KPJ52375.1"/>
    <property type="molecule type" value="Genomic_DNA"/>
</dbReference>
<name>A0A0S7WQC1_UNCT6</name>
<dbReference type="InterPro" id="IPR012334">
    <property type="entry name" value="Pectin_lyas_fold"/>
</dbReference>
<dbReference type="STRING" id="1703770.AMJ39_08065"/>
<feature type="region of interest" description="Disordered" evidence="1">
    <location>
        <begin position="392"/>
        <end position="414"/>
    </location>
</feature>
<evidence type="ECO:0000313" key="2">
    <source>
        <dbReference type="EMBL" id="KPJ52375.1"/>
    </source>
</evidence>
<comment type="caution">
    <text evidence="2">The sequence shown here is derived from an EMBL/GenBank/DDBJ whole genome shotgun (WGS) entry which is preliminary data.</text>
</comment>
<evidence type="ECO:0000256" key="1">
    <source>
        <dbReference type="SAM" id="MobiDB-lite"/>
    </source>
</evidence>
<dbReference type="Proteomes" id="UP000052008">
    <property type="component" value="Unassembled WGS sequence"/>
</dbReference>
<evidence type="ECO:0000313" key="3">
    <source>
        <dbReference type="Proteomes" id="UP000052008"/>
    </source>
</evidence>
<sequence>MRRLMAPVCVGLILGLSLPVSARTWRVPMEAPTIQAGIDSAADWDTVLVAPGGYRGDGNRDIDFWGKAIVVMSEYGPGATIINCEAAGHDHHRGFYFTRGEGPNSVVQGFLIKNGKHDAGGGIRCALASSPTIVNMLIVGCEAPNGGGILCSASSPTIINTTITGNRAYTGGGICCLYHSHPTMTNSIVWGDTAEAGIEIYLDASSSLSVTYTDVRGGWDGVGNIDVDPLFVPGAVADHYLSQFAAGQSLQSPCVNAGDMGSPVIEGTTRTDGVADSWPVDLGAHYVEGVTGVEEGGGEEALPVIERLFQNRPNPFPQATTITYSLGAPGPVTVAVYDIRGALVRTLAWPRGRERRDGTGSSGMGPTSAGIGLRAASISVASRQRAVRRRSEWSCCAKGRDRESRASPANSDQTLIEIDSDHECRLVVLPTTSPRRGHVLFGGGGAAAWARSAVPG</sequence>
<dbReference type="InterPro" id="IPR011050">
    <property type="entry name" value="Pectin_lyase_fold/virulence"/>
</dbReference>
<organism evidence="2 3">
    <name type="scientific">candidate division TA06 bacterium DG_24</name>
    <dbReference type="NCBI Taxonomy" id="1703770"/>
    <lineage>
        <taxon>Bacteria</taxon>
        <taxon>Bacteria division TA06</taxon>
    </lineage>
</organism>
<accession>A0A0S7WQC1</accession>
<gene>
    <name evidence="2" type="ORF">AMJ39_08065</name>
</gene>
<protein>
    <submittedName>
        <fullName evidence="2">Uncharacterized protein</fullName>
    </submittedName>
</protein>
<dbReference type="Gene3D" id="2.160.20.10">
    <property type="entry name" value="Single-stranded right-handed beta-helix, Pectin lyase-like"/>
    <property type="match status" value="1"/>
</dbReference>
<dbReference type="AlphaFoldDB" id="A0A0S7WQC1"/>
<proteinExistence type="predicted"/>
<dbReference type="SUPFAM" id="SSF51126">
    <property type="entry name" value="Pectin lyase-like"/>
    <property type="match status" value="1"/>
</dbReference>
<reference evidence="2 3" key="1">
    <citation type="journal article" date="2015" name="Microbiome">
        <title>Genomic resolution of linkages in carbon, nitrogen, and sulfur cycling among widespread estuary sediment bacteria.</title>
        <authorList>
            <person name="Baker B.J."/>
            <person name="Lazar C.S."/>
            <person name="Teske A.P."/>
            <person name="Dick G.J."/>
        </authorList>
    </citation>
    <scope>NUCLEOTIDE SEQUENCE [LARGE SCALE GENOMIC DNA]</scope>
    <source>
        <strain evidence="2">DG_24</strain>
    </source>
</reference>